<dbReference type="Proteomes" id="UP000001072">
    <property type="component" value="Unassembled WGS sequence"/>
</dbReference>
<reference evidence="4" key="1">
    <citation type="journal article" date="2011" name="Proc. Natl. Acad. Sci. U.S.A.">
        <title>Obligate biotrophy features unraveled by the genomic analysis of rust fungi.</title>
        <authorList>
            <person name="Duplessis S."/>
            <person name="Cuomo C.A."/>
            <person name="Lin Y.-C."/>
            <person name="Aerts A."/>
            <person name="Tisserant E."/>
            <person name="Veneault-Fourrey C."/>
            <person name="Joly D.L."/>
            <person name="Hacquard S."/>
            <person name="Amselem J."/>
            <person name="Cantarel B.L."/>
            <person name="Chiu R."/>
            <person name="Coutinho P.M."/>
            <person name="Feau N."/>
            <person name="Field M."/>
            <person name="Frey P."/>
            <person name="Gelhaye E."/>
            <person name="Goldberg J."/>
            <person name="Grabherr M.G."/>
            <person name="Kodira C.D."/>
            <person name="Kohler A."/>
            <person name="Kuees U."/>
            <person name="Lindquist E.A."/>
            <person name="Lucas S.M."/>
            <person name="Mago R."/>
            <person name="Mauceli E."/>
            <person name="Morin E."/>
            <person name="Murat C."/>
            <person name="Pangilinan J.L."/>
            <person name="Park R."/>
            <person name="Pearson M."/>
            <person name="Quesneville H."/>
            <person name="Rouhier N."/>
            <person name="Sakthikumar S."/>
            <person name="Salamov A.A."/>
            <person name="Schmutz J."/>
            <person name="Selles B."/>
            <person name="Shapiro H."/>
            <person name="Tanguay P."/>
            <person name="Tuskan G.A."/>
            <person name="Henrissat B."/>
            <person name="Van de Peer Y."/>
            <person name="Rouze P."/>
            <person name="Ellis J.G."/>
            <person name="Dodds P.N."/>
            <person name="Schein J.E."/>
            <person name="Zhong S."/>
            <person name="Hamelin R.C."/>
            <person name="Grigoriev I.V."/>
            <person name="Szabo L.J."/>
            <person name="Martin F."/>
        </authorList>
    </citation>
    <scope>NUCLEOTIDE SEQUENCE [LARGE SCALE GENOMIC DNA]</scope>
    <source>
        <strain evidence="4">98AG31 / pathotype 3-4-7</strain>
    </source>
</reference>
<feature type="region of interest" description="Disordered" evidence="1">
    <location>
        <begin position="1"/>
        <end position="29"/>
    </location>
</feature>
<evidence type="ECO:0000313" key="4">
    <source>
        <dbReference type="Proteomes" id="UP000001072"/>
    </source>
</evidence>
<feature type="compositionally biased region" description="Polar residues" evidence="1">
    <location>
        <begin position="414"/>
        <end position="427"/>
    </location>
</feature>
<feature type="region of interest" description="Disordered" evidence="1">
    <location>
        <begin position="787"/>
        <end position="824"/>
    </location>
</feature>
<dbReference type="eggNOG" id="ENOG502R0SR">
    <property type="taxonomic scope" value="Eukaryota"/>
</dbReference>
<feature type="region of interest" description="Disordered" evidence="1">
    <location>
        <begin position="665"/>
        <end position="696"/>
    </location>
</feature>
<feature type="compositionally biased region" description="Basic and acidic residues" evidence="1">
    <location>
        <begin position="1044"/>
        <end position="1062"/>
    </location>
</feature>
<feature type="compositionally biased region" description="Polar residues" evidence="1">
    <location>
        <begin position="1"/>
        <end position="18"/>
    </location>
</feature>
<dbReference type="AlphaFoldDB" id="F4RIX1"/>
<feature type="region of interest" description="Disordered" evidence="1">
    <location>
        <begin position="335"/>
        <end position="456"/>
    </location>
</feature>
<dbReference type="PANTHER" id="PTHR28125:SF3">
    <property type="entry name" value="TRANSCRIPTION REGULATOR RUA1 C-TERMINAL DOMAIN-CONTAINING PROTEIN"/>
    <property type="match status" value="1"/>
</dbReference>
<protein>
    <recommendedName>
        <fullName evidence="2">Transcription regulator Rua1 C-terminal domain-containing protein</fullName>
    </recommendedName>
</protein>
<dbReference type="Pfam" id="PF14616">
    <property type="entry name" value="Rua1_C"/>
    <property type="match status" value="1"/>
</dbReference>
<dbReference type="InParanoid" id="F4RIX1"/>
<organism evidence="4">
    <name type="scientific">Melampsora larici-populina (strain 98AG31 / pathotype 3-4-7)</name>
    <name type="common">Poplar leaf rust fungus</name>
    <dbReference type="NCBI Taxonomy" id="747676"/>
    <lineage>
        <taxon>Eukaryota</taxon>
        <taxon>Fungi</taxon>
        <taxon>Dikarya</taxon>
        <taxon>Basidiomycota</taxon>
        <taxon>Pucciniomycotina</taxon>
        <taxon>Pucciniomycetes</taxon>
        <taxon>Pucciniales</taxon>
        <taxon>Melampsoraceae</taxon>
        <taxon>Melampsora</taxon>
    </lineage>
</organism>
<evidence type="ECO:0000256" key="1">
    <source>
        <dbReference type="SAM" id="MobiDB-lite"/>
    </source>
</evidence>
<dbReference type="OrthoDB" id="2507354at2759"/>
<evidence type="ECO:0000259" key="2">
    <source>
        <dbReference type="Pfam" id="PF14616"/>
    </source>
</evidence>
<dbReference type="KEGG" id="mlr:MELLADRAFT_105649"/>
<gene>
    <name evidence="3" type="ORF">MELLADRAFT_105649</name>
</gene>
<keyword evidence="4" id="KW-1185">Reference proteome</keyword>
<feature type="compositionally biased region" description="Basic and acidic residues" evidence="1">
    <location>
        <begin position="1076"/>
        <end position="1087"/>
    </location>
</feature>
<dbReference type="RefSeq" id="XP_007408968.1">
    <property type="nucleotide sequence ID" value="XM_007408906.1"/>
</dbReference>
<feature type="compositionally biased region" description="Basic residues" evidence="1">
    <location>
        <begin position="1095"/>
        <end position="1119"/>
    </location>
</feature>
<feature type="compositionally biased region" description="Low complexity" evidence="1">
    <location>
        <begin position="799"/>
        <end position="814"/>
    </location>
</feature>
<feature type="domain" description="Transcription regulator Rua1 C-terminal" evidence="2">
    <location>
        <begin position="935"/>
        <end position="1024"/>
    </location>
</feature>
<feature type="compositionally biased region" description="Low complexity" evidence="1">
    <location>
        <begin position="851"/>
        <end position="863"/>
    </location>
</feature>
<accession>F4RIX1</accession>
<proteinExistence type="predicted"/>
<dbReference type="PANTHER" id="PTHR28125">
    <property type="entry name" value="MEIOTIC EXPRESSION UP-REGULATED PROTEIN 26"/>
    <property type="match status" value="1"/>
</dbReference>
<dbReference type="VEuPathDB" id="FungiDB:MELLADRAFT_105649"/>
<name>F4RIX1_MELLP</name>
<feature type="compositionally biased region" description="Low complexity" evidence="1">
    <location>
        <begin position="1120"/>
        <end position="1133"/>
    </location>
</feature>
<evidence type="ECO:0000313" key="3">
    <source>
        <dbReference type="EMBL" id="EGG07636.1"/>
    </source>
</evidence>
<sequence>MSTEPFENASRPNSAGMNPSQPPSRLPSSLKTTISEADLVLYWNLLYQNLKRVMANRRSHLSSQPTVGQKSLNGAAGLFQDSIFSAIEDDPTWLHQLVNSSSANTSTSDQPNPTANQSQFSIQDPSQDPLNSYIIDTTFLPQSTPTSDLPNFNEQASLHVDPVVFHTPNLPSVSAFSRVGSQQARRATVSLASPHYSRSRYQADQTIWTGPSGCANHNLISTPATLNAAHSLLAAWASGTSLPSSFTIPEETDASLQVQSDWNPQSLPHAAFDNTAGYAHSTGDTRYRSTSLSFLGGFFPTDSLLHTASSEALLEDYGTTNLSGAEPESTEFLNYSTLPQDPRSHLIPPGSDLVSPSIPQPLESGLFSQSSLDKDGQVTGSRHRAKSNSHDSQSDSDNGIHTSTESSRAEIRGSRTSPTDQSDSHPSVGSFEAPAYAPALPPLPFPESFDHKNGSAGTCTQSWIPADASKAPLAQDPHSSNHFDRGLSYTYGPISNFDSEEASRSHHTNQFLWDEKFLTTLENFEPRRESDPFPAAPVPQRPWEQRHRYSIATMPFEGSTSNAFGNTMKSVSDLEHPNALDSITPSYSRQFASFTTQASEPTSAGPDTAATSVFDEGRLDGWSQSQTQPVHHTHNCSSHTKASSLGALGLNQFAMLPPVIPQTSTEFPQPNGGRSHDETGVVGARDPSNTDGTKRGWVSRNARQLGYVNGQVEASLAPQEPLFGFGSEPTYGFQNFAARYTPPVGRPQDIVVERLPELTLPPACVPNNGPPSIDRPPTRLRRLTMLTQPLWTSKRPEMPSRSSSYGHGSSRPVSVSWNEQPREHTKVGEVVGYEHGQKTGALPLPSRATGPSPQSTQPLSQSQGKKRERSLSMADPAPPLKYSSYDEPSRYGGLGQGPSPYPPGLNGAVRPNEEDFNGKTGEGMIPWQQELRCDEDLYTPIWCRGQNDKKEGFCDMCEGGAWLRLKNSAFWYHKQYYHGVSSTTGHYFYPPRETKRGLSSANRQQILGLCHECNDWVGYSAVPGSSRRAPKSQAVNQENGSEGECNHKEGTGNANEEPHGEEAQEEDLAEIGDDESSQKLAKEKADSKVPTLWYKHAHKCHRHQTCKGAKGRKKGKKNGQAKGKGTGAKKVVV</sequence>
<dbReference type="EMBL" id="GL883103">
    <property type="protein sequence ID" value="EGG07636.1"/>
    <property type="molecule type" value="Genomic_DNA"/>
</dbReference>
<dbReference type="InterPro" id="IPR028012">
    <property type="entry name" value="Rua1_C"/>
</dbReference>
<dbReference type="GeneID" id="18922679"/>
<feature type="compositionally biased region" description="Acidic residues" evidence="1">
    <location>
        <begin position="1063"/>
        <end position="1075"/>
    </location>
</feature>
<feature type="region of interest" description="Disordered" evidence="1">
    <location>
        <begin position="837"/>
        <end position="914"/>
    </location>
</feature>
<feature type="region of interest" description="Disordered" evidence="1">
    <location>
        <begin position="1024"/>
        <end position="1133"/>
    </location>
</feature>
<feature type="region of interest" description="Disordered" evidence="1">
    <location>
        <begin position="101"/>
        <end position="123"/>
    </location>
</feature>
<dbReference type="HOGENOM" id="CLU_278736_0_0_1"/>